<feature type="region of interest" description="Disordered" evidence="5">
    <location>
        <begin position="18"/>
        <end position="50"/>
    </location>
</feature>
<feature type="transmembrane region" description="Helical" evidence="6">
    <location>
        <begin position="528"/>
        <end position="549"/>
    </location>
</feature>
<feature type="domain" description="Major facilitator superfamily (MFS) profile" evidence="7">
    <location>
        <begin position="120"/>
        <end position="577"/>
    </location>
</feature>
<feature type="transmembrane region" description="Helical" evidence="6">
    <location>
        <begin position="151"/>
        <end position="174"/>
    </location>
</feature>
<feature type="transmembrane region" description="Helical" evidence="6">
    <location>
        <begin position="391"/>
        <end position="411"/>
    </location>
</feature>
<dbReference type="EMBL" id="WOWK01000067">
    <property type="protein sequence ID" value="KAF0321838.1"/>
    <property type="molecule type" value="Genomic_DNA"/>
</dbReference>
<evidence type="ECO:0000256" key="4">
    <source>
        <dbReference type="ARBA" id="ARBA00023136"/>
    </source>
</evidence>
<name>A0A8H3W5V9_9PEZI</name>
<dbReference type="InterPro" id="IPR011701">
    <property type="entry name" value="MFS"/>
</dbReference>
<protein>
    <submittedName>
        <fullName evidence="8">Major facilitator superfamily transporter</fullName>
    </submittedName>
</protein>
<proteinExistence type="predicted"/>
<comment type="subcellular location">
    <subcellularLocation>
        <location evidence="1">Membrane</location>
        <topology evidence="1">Multi-pass membrane protein</topology>
    </subcellularLocation>
</comment>
<evidence type="ECO:0000256" key="6">
    <source>
        <dbReference type="SAM" id="Phobius"/>
    </source>
</evidence>
<dbReference type="PANTHER" id="PTHR23502:SF26">
    <property type="entry name" value="MAJOR FACILITATOR SUPERFAMILY (MFS) PROFILE DOMAIN-CONTAINING PROTEIN"/>
    <property type="match status" value="1"/>
</dbReference>
<dbReference type="PANTHER" id="PTHR23502">
    <property type="entry name" value="MAJOR FACILITATOR SUPERFAMILY"/>
    <property type="match status" value="1"/>
</dbReference>
<feature type="transmembrane region" description="Helical" evidence="6">
    <location>
        <begin position="118"/>
        <end position="139"/>
    </location>
</feature>
<dbReference type="GO" id="GO:0022857">
    <property type="term" value="F:transmembrane transporter activity"/>
    <property type="evidence" value="ECO:0007669"/>
    <property type="project" value="InterPro"/>
</dbReference>
<feature type="transmembrane region" description="Helical" evidence="6">
    <location>
        <begin position="483"/>
        <end position="507"/>
    </location>
</feature>
<feature type="transmembrane region" description="Helical" evidence="6">
    <location>
        <begin position="186"/>
        <end position="213"/>
    </location>
</feature>
<evidence type="ECO:0000256" key="3">
    <source>
        <dbReference type="ARBA" id="ARBA00022989"/>
    </source>
</evidence>
<feature type="transmembrane region" description="Helical" evidence="6">
    <location>
        <begin position="555"/>
        <end position="575"/>
    </location>
</feature>
<feature type="transmembrane region" description="Helical" evidence="6">
    <location>
        <begin position="357"/>
        <end position="379"/>
    </location>
</feature>
<dbReference type="SUPFAM" id="SSF103473">
    <property type="entry name" value="MFS general substrate transporter"/>
    <property type="match status" value="1"/>
</dbReference>
<gene>
    <name evidence="8" type="ORF">GQ607_010972</name>
</gene>
<feature type="compositionally biased region" description="Basic and acidic residues" evidence="5">
    <location>
        <begin position="31"/>
        <end position="50"/>
    </location>
</feature>
<evidence type="ECO:0000313" key="8">
    <source>
        <dbReference type="EMBL" id="KAF0321838.1"/>
    </source>
</evidence>
<accession>A0A8H3W5V9</accession>
<dbReference type="OrthoDB" id="440553at2759"/>
<keyword evidence="9" id="KW-1185">Reference proteome</keyword>
<reference evidence="8 9" key="1">
    <citation type="submission" date="2019-12" db="EMBL/GenBank/DDBJ databases">
        <title>A genome sequence resource for the geographically widespread anthracnose pathogen Colletotrichum asianum.</title>
        <authorList>
            <person name="Meng Y."/>
        </authorList>
    </citation>
    <scope>NUCLEOTIDE SEQUENCE [LARGE SCALE GENOMIC DNA]</scope>
    <source>
        <strain evidence="8 9">ICMP 18580</strain>
    </source>
</reference>
<dbReference type="InterPro" id="IPR020846">
    <property type="entry name" value="MFS_dom"/>
</dbReference>
<feature type="transmembrane region" description="Helical" evidence="6">
    <location>
        <begin position="457"/>
        <end position="477"/>
    </location>
</feature>
<evidence type="ECO:0000256" key="2">
    <source>
        <dbReference type="ARBA" id="ARBA00022692"/>
    </source>
</evidence>
<evidence type="ECO:0000259" key="7">
    <source>
        <dbReference type="PROSITE" id="PS50850"/>
    </source>
</evidence>
<keyword evidence="3 6" id="KW-1133">Transmembrane helix</keyword>
<keyword evidence="4 6" id="KW-0472">Membrane</keyword>
<dbReference type="PROSITE" id="PS50850">
    <property type="entry name" value="MFS"/>
    <property type="match status" value="1"/>
</dbReference>
<evidence type="ECO:0000313" key="9">
    <source>
        <dbReference type="Proteomes" id="UP000434172"/>
    </source>
</evidence>
<dbReference type="AlphaFoldDB" id="A0A8H3W5V9"/>
<dbReference type="Proteomes" id="UP000434172">
    <property type="component" value="Unassembled WGS sequence"/>
</dbReference>
<dbReference type="Gene3D" id="1.20.1720.10">
    <property type="entry name" value="Multidrug resistance protein D"/>
    <property type="match status" value="1"/>
</dbReference>
<dbReference type="InterPro" id="IPR036259">
    <property type="entry name" value="MFS_trans_sf"/>
</dbReference>
<sequence length="599" mass="64997">MALPRYPSEYMEMTDNVAGEASKNSNGQGRLARDLGHRPGKSDGVVFREDSYIPGDNSKYDFFPRAQNRHKSLPPLPLVYMSSSNRPEKLYDYDSSGASTPRPSPDPPYHVFSKNEKWMVIVIIGAAGLFSGLSSNIYFPSLDAIAQDLKVSLDMVSLTITSYLIIQGISPLLWGSISDVLGRRPIYIASFSVYIVANIALSFSPSFAILLVFRGLQAAGSASTVSIGNGVIQDISPSSERGGFISFYQAIRNFSIAVGPVLGGLLSNYFGFRSIFVFLLIISTITLAVIITFLPETMRSIAGNGSIRLDGMYRPLARYIRGDPEYVEQGSVKSSPRKKVTFMTFVEPLRLLIQKDILINLVFGGIIYAIWSMVTSSTTGLFKESFGLNELHIGLCYLPNGLGTIVGSTIVGKLMNKDFAAAEAAYKSARNEPSKKKLSSKDVPADFPVERARLQRLPWAVVIFVITTAGYGFSMAYPSITSLGGWIAVPLVLQFFIAATSNAVFALNQTLVSDLCPGKGASATAINNLVRCSLGAVGVAFVEQMIALAGVGPTFLGLGLITVSVTPLAVIHWNWGQQWRAERMMAKEVADEENAKSKN</sequence>
<organism evidence="8 9">
    <name type="scientific">Colletotrichum asianum</name>
    <dbReference type="NCBI Taxonomy" id="702518"/>
    <lineage>
        <taxon>Eukaryota</taxon>
        <taxon>Fungi</taxon>
        <taxon>Dikarya</taxon>
        <taxon>Ascomycota</taxon>
        <taxon>Pezizomycotina</taxon>
        <taxon>Sordariomycetes</taxon>
        <taxon>Hypocreomycetidae</taxon>
        <taxon>Glomerellales</taxon>
        <taxon>Glomerellaceae</taxon>
        <taxon>Colletotrichum</taxon>
        <taxon>Colletotrichum gloeosporioides species complex</taxon>
    </lineage>
</organism>
<dbReference type="Gene3D" id="1.20.1250.20">
    <property type="entry name" value="MFS general substrate transporter like domains"/>
    <property type="match status" value="1"/>
</dbReference>
<feature type="transmembrane region" description="Helical" evidence="6">
    <location>
        <begin position="275"/>
        <end position="294"/>
    </location>
</feature>
<evidence type="ECO:0000256" key="1">
    <source>
        <dbReference type="ARBA" id="ARBA00004141"/>
    </source>
</evidence>
<dbReference type="GO" id="GO:0005886">
    <property type="term" value="C:plasma membrane"/>
    <property type="evidence" value="ECO:0007669"/>
    <property type="project" value="TreeGrafter"/>
</dbReference>
<evidence type="ECO:0000256" key="5">
    <source>
        <dbReference type="SAM" id="MobiDB-lite"/>
    </source>
</evidence>
<comment type="caution">
    <text evidence="8">The sequence shown here is derived from an EMBL/GenBank/DDBJ whole genome shotgun (WGS) entry which is preliminary data.</text>
</comment>
<dbReference type="Pfam" id="PF07690">
    <property type="entry name" value="MFS_1"/>
    <property type="match status" value="1"/>
</dbReference>
<keyword evidence="2 6" id="KW-0812">Transmembrane</keyword>